<evidence type="ECO:0000256" key="1">
    <source>
        <dbReference type="SAM" id="MobiDB-lite"/>
    </source>
</evidence>
<evidence type="ECO:0000256" key="2">
    <source>
        <dbReference type="SAM" id="Phobius"/>
    </source>
</evidence>
<keyword evidence="4" id="KW-1185">Reference proteome</keyword>
<feature type="transmembrane region" description="Helical" evidence="2">
    <location>
        <begin position="31"/>
        <end position="50"/>
    </location>
</feature>
<dbReference type="AlphaFoldDB" id="A0A453MJB9"/>
<evidence type="ECO:0000313" key="3">
    <source>
        <dbReference type="EnsemblPlants" id="AET5Gv21207900.5"/>
    </source>
</evidence>
<dbReference type="Proteomes" id="UP000015105">
    <property type="component" value="Chromosome 5D"/>
</dbReference>
<dbReference type="Gramene" id="AET5Gv21207900.5">
    <property type="protein sequence ID" value="AET5Gv21207900.5"/>
    <property type="gene ID" value="AET5Gv21207900"/>
</dbReference>
<organism evidence="3 4">
    <name type="scientific">Aegilops tauschii subsp. strangulata</name>
    <name type="common">Goatgrass</name>
    <dbReference type="NCBI Taxonomy" id="200361"/>
    <lineage>
        <taxon>Eukaryota</taxon>
        <taxon>Viridiplantae</taxon>
        <taxon>Streptophyta</taxon>
        <taxon>Embryophyta</taxon>
        <taxon>Tracheophyta</taxon>
        <taxon>Spermatophyta</taxon>
        <taxon>Magnoliopsida</taxon>
        <taxon>Liliopsida</taxon>
        <taxon>Poales</taxon>
        <taxon>Poaceae</taxon>
        <taxon>BOP clade</taxon>
        <taxon>Pooideae</taxon>
        <taxon>Triticodae</taxon>
        <taxon>Triticeae</taxon>
        <taxon>Triticinae</taxon>
        <taxon>Aegilops</taxon>
    </lineage>
</organism>
<reference evidence="3" key="4">
    <citation type="submission" date="2019-03" db="UniProtKB">
        <authorList>
            <consortium name="EnsemblPlants"/>
        </authorList>
    </citation>
    <scope>IDENTIFICATION</scope>
</reference>
<keyword evidence="2" id="KW-0812">Transmembrane</keyword>
<keyword evidence="2" id="KW-1133">Transmembrane helix</keyword>
<evidence type="ECO:0000313" key="4">
    <source>
        <dbReference type="Proteomes" id="UP000015105"/>
    </source>
</evidence>
<feature type="compositionally biased region" description="Basic residues" evidence="1">
    <location>
        <begin position="266"/>
        <end position="279"/>
    </location>
</feature>
<sequence length="308" mass="32682">MHRPIIADTRAPARPSIHIIRLRRVCTAARYLAGLVLGCVGTAASGSLAASTRAPLLRWSLGPRCLGAGVALAARVPVLTSSSARRPTPSVVASFISDSAATTSPPSSVPNLARDRLDHPLAAAIRLIYAARPTWPVGYARLRRSREDRPRVQRASPPIEHRAAAASPRRAAVPPPRGSPRGCIDSCVAAASPLRAVVSRYAVTAAAPRPSPRLHRLANRRCVAPSGRNVTVSGPRRRPEVFPPSPRPACRNCVAPSGRSAAARGPLRRHRASTSRGMRRAVSLGAGTPPSAPIFVTLSGFFAYFEHR</sequence>
<reference evidence="4" key="2">
    <citation type="journal article" date="2017" name="Nat. Plants">
        <title>The Aegilops tauschii genome reveals multiple impacts of transposons.</title>
        <authorList>
            <person name="Zhao G."/>
            <person name="Zou C."/>
            <person name="Li K."/>
            <person name="Wang K."/>
            <person name="Li T."/>
            <person name="Gao L."/>
            <person name="Zhang X."/>
            <person name="Wang H."/>
            <person name="Yang Z."/>
            <person name="Liu X."/>
            <person name="Jiang W."/>
            <person name="Mao L."/>
            <person name="Kong X."/>
            <person name="Jiao Y."/>
            <person name="Jia J."/>
        </authorList>
    </citation>
    <scope>NUCLEOTIDE SEQUENCE [LARGE SCALE GENOMIC DNA]</scope>
    <source>
        <strain evidence="4">cv. AL8/78</strain>
    </source>
</reference>
<protein>
    <submittedName>
        <fullName evidence="3">Uncharacterized protein</fullName>
    </submittedName>
</protein>
<accession>A0A453MJB9</accession>
<name>A0A453MJB9_AEGTS</name>
<keyword evidence="2" id="KW-0472">Membrane</keyword>
<reference evidence="4" key="1">
    <citation type="journal article" date="2014" name="Science">
        <title>Ancient hybridizations among the ancestral genomes of bread wheat.</title>
        <authorList>
            <consortium name="International Wheat Genome Sequencing Consortium,"/>
            <person name="Marcussen T."/>
            <person name="Sandve S.R."/>
            <person name="Heier L."/>
            <person name="Spannagl M."/>
            <person name="Pfeifer M."/>
            <person name="Jakobsen K.S."/>
            <person name="Wulff B.B."/>
            <person name="Steuernagel B."/>
            <person name="Mayer K.F."/>
            <person name="Olsen O.A."/>
        </authorList>
    </citation>
    <scope>NUCLEOTIDE SEQUENCE [LARGE SCALE GENOMIC DNA]</scope>
    <source>
        <strain evidence="4">cv. AL8/78</strain>
    </source>
</reference>
<dbReference type="EnsemblPlants" id="AET5Gv21207900.5">
    <property type="protein sequence ID" value="AET5Gv21207900.5"/>
    <property type="gene ID" value="AET5Gv21207900"/>
</dbReference>
<feature type="region of interest" description="Disordered" evidence="1">
    <location>
        <begin position="226"/>
        <end position="280"/>
    </location>
</feature>
<reference evidence="3" key="5">
    <citation type="journal article" date="2021" name="G3 (Bethesda)">
        <title>Aegilops tauschii genome assembly Aet v5.0 features greater sequence contiguity and improved annotation.</title>
        <authorList>
            <person name="Wang L."/>
            <person name="Zhu T."/>
            <person name="Rodriguez J.C."/>
            <person name="Deal K.R."/>
            <person name="Dubcovsky J."/>
            <person name="McGuire P.E."/>
            <person name="Lux T."/>
            <person name="Spannagl M."/>
            <person name="Mayer K.F.X."/>
            <person name="Baldrich P."/>
            <person name="Meyers B.C."/>
            <person name="Huo N."/>
            <person name="Gu Y.Q."/>
            <person name="Zhou H."/>
            <person name="Devos K.M."/>
            <person name="Bennetzen J.L."/>
            <person name="Unver T."/>
            <person name="Budak H."/>
            <person name="Gulick P.J."/>
            <person name="Galiba G."/>
            <person name="Kalapos B."/>
            <person name="Nelson D.R."/>
            <person name="Li P."/>
            <person name="You F.M."/>
            <person name="Luo M.C."/>
            <person name="Dvorak J."/>
        </authorList>
    </citation>
    <scope>NUCLEOTIDE SEQUENCE [LARGE SCALE GENOMIC DNA]</scope>
    <source>
        <strain evidence="3">cv. AL8/78</strain>
    </source>
</reference>
<reference evidence="3" key="3">
    <citation type="journal article" date="2017" name="Nature">
        <title>Genome sequence of the progenitor of the wheat D genome Aegilops tauschii.</title>
        <authorList>
            <person name="Luo M.C."/>
            <person name="Gu Y.Q."/>
            <person name="Puiu D."/>
            <person name="Wang H."/>
            <person name="Twardziok S.O."/>
            <person name="Deal K.R."/>
            <person name="Huo N."/>
            <person name="Zhu T."/>
            <person name="Wang L."/>
            <person name="Wang Y."/>
            <person name="McGuire P.E."/>
            <person name="Liu S."/>
            <person name="Long H."/>
            <person name="Ramasamy R.K."/>
            <person name="Rodriguez J.C."/>
            <person name="Van S.L."/>
            <person name="Yuan L."/>
            <person name="Wang Z."/>
            <person name="Xia Z."/>
            <person name="Xiao L."/>
            <person name="Anderson O.D."/>
            <person name="Ouyang S."/>
            <person name="Liang Y."/>
            <person name="Zimin A.V."/>
            <person name="Pertea G."/>
            <person name="Qi P."/>
            <person name="Bennetzen J.L."/>
            <person name="Dai X."/>
            <person name="Dawson M.W."/>
            <person name="Muller H.G."/>
            <person name="Kugler K."/>
            <person name="Rivarola-Duarte L."/>
            <person name="Spannagl M."/>
            <person name="Mayer K.F.X."/>
            <person name="Lu F.H."/>
            <person name="Bevan M.W."/>
            <person name="Leroy P."/>
            <person name="Li P."/>
            <person name="You F.M."/>
            <person name="Sun Q."/>
            <person name="Liu Z."/>
            <person name="Lyons E."/>
            <person name="Wicker T."/>
            <person name="Salzberg S.L."/>
            <person name="Devos K.M."/>
            <person name="Dvorak J."/>
        </authorList>
    </citation>
    <scope>NUCLEOTIDE SEQUENCE [LARGE SCALE GENOMIC DNA]</scope>
    <source>
        <strain evidence="3">cv. AL8/78</strain>
    </source>
</reference>
<proteinExistence type="predicted"/>
<feature type="region of interest" description="Disordered" evidence="1">
    <location>
        <begin position="144"/>
        <end position="179"/>
    </location>
</feature>